<feature type="region of interest" description="Disordered" evidence="1">
    <location>
        <begin position="559"/>
        <end position="606"/>
    </location>
</feature>
<dbReference type="EMBL" id="ML769383">
    <property type="protein sequence ID" value="KAE9411560.1"/>
    <property type="molecule type" value="Genomic_DNA"/>
</dbReference>
<organism evidence="2 3">
    <name type="scientific">Gymnopus androsaceus JB14</name>
    <dbReference type="NCBI Taxonomy" id="1447944"/>
    <lineage>
        <taxon>Eukaryota</taxon>
        <taxon>Fungi</taxon>
        <taxon>Dikarya</taxon>
        <taxon>Basidiomycota</taxon>
        <taxon>Agaricomycotina</taxon>
        <taxon>Agaricomycetes</taxon>
        <taxon>Agaricomycetidae</taxon>
        <taxon>Agaricales</taxon>
        <taxon>Marasmiineae</taxon>
        <taxon>Omphalotaceae</taxon>
        <taxon>Gymnopus</taxon>
    </lineage>
</organism>
<feature type="compositionally biased region" description="Polar residues" evidence="1">
    <location>
        <begin position="107"/>
        <end position="122"/>
    </location>
</feature>
<feature type="region of interest" description="Disordered" evidence="1">
    <location>
        <begin position="1"/>
        <end position="35"/>
    </location>
</feature>
<evidence type="ECO:0000313" key="3">
    <source>
        <dbReference type="Proteomes" id="UP000799118"/>
    </source>
</evidence>
<feature type="compositionally biased region" description="Polar residues" evidence="1">
    <location>
        <begin position="424"/>
        <end position="437"/>
    </location>
</feature>
<sequence length="606" mass="66177">MNVAYRSPKKSEKSRHRTRSAGSSSVSSYGLPRTPIDGYDRLQVGALGQGFSVIKMRNGFNSDLDVEDEDASQNTRLRSRCSAPLPVWLSETFSTLTKKHPLRRLLPSSSWNKNTESSQNASPRHDSEDIFAFRPPPSPQKAAPVLQSPVAFHTYPCEMAFSTNHTSPSSHLGLFSTPGPASSICQPSPHKSYVPMSTSFSPLQPNQNERPARDYDNEMIDNAFLAPNKPLLNFAPASSLLAPPAYSATPPEGYADQDSYINVGSPAPFSNRPTSLLVRLCKYDGGNPAIPDLPMSSLPRYTPDNNGSSLDAVLHNPFGIPNAYSTPGPAYVSSRPVYFDNPAYDPPSDPPDPAYELDHGVLDFQWKPFNRNTTQLPDSKVSTGLKFTTSESYSGADGDLGSLPPSSDLFSGDDSNHSYGPPHTSKSGSLPLATSSDPVFQDEDHVYAKQIHSTEDEAYPPNVHRPLEDSAQKSVASPGPFRFNPPSRTPSLTQTIVPMDRSSLRRQMPSSAMRSDARLVNFKSPRDARQSPSAPLSPLPDSGSAQVENLDVLKNDLLNTLDRIAPDPPKRSEKSHVNDETEVAGSQDSIESWTEEQEQELVRLGR</sequence>
<name>A0A6A4IPD9_9AGAR</name>
<evidence type="ECO:0000313" key="2">
    <source>
        <dbReference type="EMBL" id="KAE9411560.1"/>
    </source>
</evidence>
<keyword evidence="3" id="KW-1185">Reference proteome</keyword>
<feature type="compositionally biased region" description="Basic and acidic residues" evidence="1">
    <location>
        <begin position="564"/>
        <end position="579"/>
    </location>
</feature>
<feature type="region of interest" description="Disordered" evidence="1">
    <location>
        <begin position="453"/>
        <end position="546"/>
    </location>
</feature>
<dbReference type="Proteomes" id="UP000799118">
    <property type="component" value="Unassembled WGS sequence"/>
</dbReference>
<reference evidence="2" key="1">
    <citation type="journal article" date="2019" name="Environ. Microbiol.">
        <title>Fungal ecological strategies reflected in gene transcription - a case study of two litter decomposers.</title>
        <authorList>
            <person name="Barbi F."/>
            <person name="Kohler A."/>
            <person name="Barry K."/>
            <person name="Baskaran P."/>
            <person name="Daum C."/>
            <person name="Fauchery L."/>
            <person name="Ihrmark K."/>
            <person name="Kuo A."/>
            <person name="LaButti K."/>
            <person name="Lipzen A."/>
            <person name="Morin E."/>
            <person name="Grigoriev I.V."/>
            <person name="Henrissat B."/>
            <person name="Lindahl B."/>
            <person name="Martin F."/>
        </authorList>
    </citation>
    <scope>NUCLEOTIDE SEQUENCE</scope>
    <source>
        <strain evidence="2">JB14</strain>
    </source>
</reference>
<feature type="region of interest" description="Disordered" evidence="1">
    <location>
        <begin position="107"/>
        <end position="143"/>
    </location>
</feature>
<dbReference type="OrthoDB" id="3033167at2759"/>
<feature type="compositionally biased region" description="Low complexity" evidence="1">
    <location>
        <begin position="531"/>
        <end position="545"/>
    </location>
</feature>
<feature type="region of interest" description="Disordered" evidence="1">
    <location>
        <begin position="391"/>
        <end position="437"/>
    </location>
</feature>
<evidence type="ECO:0000256" key="1">
    <source>
        <dbReference type="SAM" id="MobiDB-lite"/>
    </source>
</evidence>
<dbReference type="AlphaFoldDB" id="A0A6A4IPD9"/>
<protein>
    <submittedName>
        <fullName evidence="2">Uncharacterized protein</fullName>
    </submittedName>
</protein>
<accession>A0A6A4IPD9</accession>
<gene>
    <name evidence="2" type="ORF">BT96DRAFT_1011351</name>
</gene>
<proteinExistence type="predicted"/>